<dbReference type="EMBL" id="JALIRP010000001">
    <property type="protein sequence ID" value="MCJ8010149.1"/>
    <property type="molecule type" value="Genomic_DNA"/>
</dbReference>
<gene>
    <name evidence="3" type="ORF">MUG84_00140</name>
</gene>
<name>A0A9X1WJQ8_9BACL</name>
<dbReference type="AlphaFoldDB" id="A0A9X1WJQ8"/>
<evidence type="ECO:0000313" key="3">
    <source>
        <dbReference type="EMBL" id="MCJ8010149.1"/>
    </source>
</evidence>
<feature type="chain" id="PRO_5040770522" description="NEAT domain-containing protein" evidence="2">
    <location>
        <begin position="25"/>
        <end position="220"/>
    </location>
</feature>
<sequence length="220" mass="24511">MRRVPLLLLQLFVVFSFQAFTAYAEEGSTELKTQLKVTATIPDGFNKTILISFTSKDQTNVMSRLDQGNGYQVVQEIIPPGTYQIGFINIVGGNVTDYNIDVMDTFEVIEGKETQLPLKLAMKNNSESQGSSKDIELPVSDTKATVNLERSGNTNQSIATVDSIALPENPTMINKPTATAKVPLSETQVRVIISFAILVLIALLWYLYRQISYKHDYYDC</sequence>
<dbReference type="RefSeq" id="WP_244717321.1">
    <property type="nucleotide sequence ID" value="NZ_JALIRP010000001.1"/>
</dbReference>
<dbReference type="Proteomes" id="UP001139347">
    <property type="component" value="Unassembled WGS sequence"/>
</dbReference>
<keyword evidence="1" id="KW-0472">Membrane</keyword>
<evidence type="ECO:0000256" key="2">
    <source>
        <dbReference type="SAM" id="SignalP"/>
    </source>
</evidence>
<feature type="signal peptide" evidence="2">
    <location>
        <begin position="1"/>
        <end position="24"/>
    </location>
</feature>
<evidence type="ECO:0008006" key="5">
    <source>
        <dbReference type="Google" id="ProtNLM"/>
    </source>
</evidence>
<keyword evidence="1" id="KW-1133">Transmembrane helix</keyword>
<protein>
    <recommendedName>
        <fullName evidence="5">NEAT domain-containing protein</fullName>
    </recommendedName>
</protein>
<comment type="caution">
    <text evidence="3">The sequence shown here is derived from an EMBL/GenBank/DDBJ whole genome shotgun (WGS) entry which is preliminary data.</text>
</comment>
<evidence type="ECO:0000313" key="4">
    <source>
        <dbReference type="Proteomes" id="UP001139347"/>
    </source>
</evidence>
<keyword evidence="2" id="KW-0732">Signal</keyword>
<reference evidence="3" key="1">
    <citation type="submission" date="2022-04" db="EMBL/GenBank/DDBJ databases">
        <title>Paenibacillus mangrovi sp. nov., a novel endophytic bacterium isolated from bark of Kandelia candel.</title>
        <authorList>
            <person name="Tuo L."/>
        </authorList>
    </citation>
    <scope>NUCLEOTIDE SEQUENCE</scope>
    <source>
        <strain evidence="3">KQZ6P-2</strain>
    </source>
</reference>
<organism evidence="3 4">
    <name type="scientific">Paenibacillus mangrovi</name>
    <dbReference type="NCBI Taxonomy" id="2931978"/>
    <lineage>
        <taxon>Bacteria</taxon>
        <taxon>Bacillati</taxon>
        <taxon>Bacillota</taxon>
        <taxon>Bacilli</taxon>
        <taxon>Bacillales</taxon>
        <taxon>Paenibacillaceae</taxon>
        <taxon>Paenibacillus</taxon>
    </lineage>
</organism>
<evidence type="ECO:0000256" key="1">
    <source>
        <dbReference type="SAM" id="Phobius"/>
    </source>
</evidence>
<proteinExistence type="predicted"/>
<keyword evidence="1" id="KW-0812">Transmembrane</keyword>
<accession>A0A9X1WJQ8</accession>
<keyword evidence="4" id="KW-1185">Reference proteome</keyword>
<feature type="transmembrane region" description="Helical" evidence="1">
    <location>
        <begin position="189"/>
        <end position="208"/>
    </location>
</feature>